<dbReference type="AlphaFoldDB" id="A0A392SGG6"/>
<name>A0A392SGG6_9FABA</name>
<dbReference type="EMBL" id="LXQA010370134">
    <property type="protein sequence ID" value="MCI47284.1"/>
    <property type="molecule type" value="Genomic_DNA"/>
</dbReference>
<comment type="caution">
    <text evidence="2">The sequence shown here is derived from an EMBL/GenBank/DDBJ whole genome shotgun (WGS) entry which is preliminary data.</text>
</comment>
<proteinExistence type="predicted"/>
<dbReference type="Proteomes" id="UP000265520">
    <property type="component" value="Unassembled WGS sequence"/>
</dbReference>
<feature type="region of interest" description="Disordered" evidence="1">
    <location>
        <begin position="1"/>
        <end position="24"/>
    </location>
</feature>
<keyword evidence="3" id="KW-1185">Reference proteome</keyword>
<evidence type="ECO:0000313" key="2">
    <source>
        <dbReference type="EMBL" id="MCI47284.1"/>
    </source>
</evidence>
<protein>
    <submittedName>
        <fullName evidence="2">Uncharacterized protein</fullName>
    </submittedName>
</protein>
<organism evidence="2 3">
    <name type="scientific">Trifolium medium</name>
    <dbReference type="NCBI Taxonomy" id="97028"/>
    <lineage>
        <taxon>Eukaryota</taxon>
        <taxon>Viridiplantae</taxon>
        <taxon>Streptophyta</taxon>
        <taxon>Embryophyta</taxon>
        <taxon>Tracheophyta</taxon>
        <taxon>Spermatophyta</taxon>
        <taxon>Magnoliopsida</taxon>
        <taxon>eudicotyledons</taxon>
        <taxon>Gunneridae</taxon>
        <taxon>Pentapetalae</taxon>
        <taxon>rosids</taxon>
        <taxon>fabids</taxon>
        <taxon>Fabales</taxon>
        <taxon>Fabaceae</taxon>
        <taxon>Papilionoideae</taxon>
        <taxon>50 kb inversion clade</taxon>
        <taxon>NPAAA clade</taxon>
        <taxon>Hologalegina</taxon>
        <taxon>IRL clade</taxon>
        <taxon>Trifolieae</taxon>
        <taxon>Trifolium</taxon>
    </lineage>
</organism>
<evidence type="ECO:0000256" key="1">
    <source>
        <dbReference type="SAM" id="MobiDB-lite"/>
    </source>
</evidence>
<sequence length="63" mass="6868">MAKVRGRGKVQPQMEGAISATPPTEHMNFELKWATDVPPLEDSNVPSLEAQPRECIGCSTCNI</sequence>
<feature type="non-terminal residue" evidence="2">
    <location>
        <position position="63"/>
    </location>
</feature>
<evidence type="ECO:0000313" key="3">
    <source>
        <dbReference type="Proteomes" id="UP000265520"/>
    </source>
</evidence>
<reference evidence="2 3" key="1">
    <citation type="journal article" date="2018" name="Front. Plant Sci.">
        <title>Red Clover (Trifolium pratense) and Zigzag Clover (T. medium) - A Picture of Genomic Similarities and Differences.</title>
        <authorList>
            <person name="Dluhosova J."/>
            <person name="Istvanek J."/>
            <person name="Nedelnik J."/>
            <person name="Repkova J."/>
        </authorList>
    </citation>
    <scope>NUCLEOTIDE SEQUENCE [LARGE SCALE GENOMIC DNA]</scope>
    <source>
        <strain evidence="3">cv. 10/8</strain>
        <tissue evidence="2">Leaf</tissue>
    </source>
</reference>
<accession>A0A392SGG6</accession>